<keyword evidence="2 3" id="KW-0175">Coiled coil</keyword>
<evidence type="ECO:0000256" key="3">
    <source>
        <dbReference type="SAM" id="Coils"/>
    </source>
</evidence>
<dbReference type="PANTHER" id="PTHR47057:SF1">
    <property type="entry name" value="AFADIN_ALPHA-ACTININ-BINDING PROTEIN"/>
    <property type="match status" value="1"/>
</dbReference>
<dbReference type="Pfam" id="PF11559">
    <property type="entry name" value="ADIP"/>
    <property type="match status" value="1"/>
</dbReference>
<evidence type="ECO:0000256" key="4">
    <source>
        <dbReference type="SAM" id="MobiDB-lite"/>
    </source>
</evidence>
<protein>
    <submittedName>
        <fullName evidence="5">Uncharacterized protein</fullName>
    </submittedName>
</protein>
<feature type="coiled-coil region" evidence="3">
    <location>
        <begin position="391"/>
        <end position="567"/>
    </location>
</feature>
<keyword evidence="6" id="KW-1185">Reference proteome</keyword>
<dbReference type="PANTHER" id="PTHR47057">
    <property type="entry name" value="AFADIN/ALPHA-ACTININ-BINDING"/>
    <property type="match status" value="1"/>
</dbReference>
<feature type="coiled-coil region" evidence="3">
    <location>
        <begin position="147"/>
        <end position="234"/>
    </location>
</feature>
<dbReference type="EMBL" id="CAUYUE010000014">
    <property type="protein sequence ID" value="CAK0786515.1"/>
    <property type="molecule type" value="Genomic_DNA"/>
</dbReference>
<feature type="compositionally biased region" description="Basic and acidic residues" evidence="4">
    <location>
        <begin position="34"/>
        <end position="48"/>
    </location>
</feature>
<feature type="coiled-coil region" evidence="3">
    <location>
        <begin position="272"/>
        <end position="299"/>
    </location>
</feature>
<evidence type="ECO:0000256" key="2">
    <source>
        <dbReference type="ARBA" id="ARBA00023054"/>
    </source>
</evidence>
<organism evidence="5 6">
    <name type="scientific">Coccomyxa viridis</name>
    <dbReference type="NCBI Taxonomy" id="1274662"/>
    <lineage>
        <taxon>Eukaryota</taxon>
        <taxon>Viridiplantae</taxon>
        <taxon>Chlorophyta</taxon>
        <taxon>core chlorophytes</taxon>
        <taxon>Trebouxiophyceae</taxon>
        <taxon>Trebouxiophyceae incertae sedis</taxon>
        <taxon>Coccomyxaceae</taxon>
        <taxon>Coccomyxa</taxon>
    </lineage>
</organism>
<comment type="similarity">
    <text evidence="1">Belongs to the ADIP family.</text>
</comment>
<feature type="compositionally biased region" description="Polar residues" evidence="4">
    <location>
        <begin position="61"/>
        <end position="70"/>
    </location>
</feature>
<comment type="caution">
    <text evidence="5">The sequence shown here is derived from an EMBL/GenBank/DDBJ whole genome shotgun (WGS) entry which is preliminary data.</text>
</comment>
<gene>
    <name evidence="5" type="ORF">CVIRNUC_009728</name>
</gene>
<proteinExistence type="inferred from homology"/>
<name>A0AAV1IKF3_9CHLO</name>
<dbReference type="AlphaFoldDB" id="A0AAV1IKF3"/>
<sequence>MVVRDTIGNSLITDEDADTGAPFSAEEQQDIEEELQRVMDEYSSERPTSKGGRPFGLASPAGSSASQWESAEHVQTNISHLSSTLAAYGMPADLEFLTEGGGLDPATTCRVLHALIKQRQRDIERGKEAAERLARMGHDLRVRDQQREKLLAKMAAKERELGALENKARLAQSKQKTEVAKLATELDMTAKALKDAKQRFGALQVQHKKKELEYEKLQDHLRDLLSERKREAKACLEAAGHMLKVHSGGRIPLNRKEDEIYKRVVTAYESRLADAKRETAGLKAALSQLEKEHRALVNEQVAKVQQMSAMRSRLERDFLDSLPGKSVLQLREHLSAKLAALREQTAALLSEPAAEQEATTVMEHRLCRSVQSAHVVLHDQGVLANAILGALVRASDEAQVAEQELTEARALAEAAQRKADKLVAVARKAAGEVHAARALADAEHAMAEAERSEKAEFKAAKERMENDAALREAQKAAEADRLHALEADYEATLARLQSSMQQAEQQSALQGAAAQQEAARLTGEVEREQANVKAALQALEGEKARMLAKAAAEKKRLLEKVRKLGEKEWEFENAKKAFGDTMRKFAPGGGAGHFLANAIARRTDAEAKTRNEKEQGAIEAGEKLARELGLNTNLTALEADEVASDPSIAPPSEALVGKTAGGMHMGSISISETSLTSSPSRGVSTASMGPSLFKDISSHAMLDLAADASSAAAT</sequence>
<dbReference type="Proteomes" id="UP001314263">
    <property type="component" value="Unassembled WGS sequence"/>
</dbReference>
<evidence type="ECO:0000313" key="5">
    <source>
        <dbReference type="EMBL" id="CAK0786515.1"/>
    </source>
</evidence>
<feature type="region of interest" description="Disordered" evidence="4">
    <location>
        <begin position="1"/>
        <end position="70"/>
    </location>
</feature>
<reference evidence="5 6" key="1">
    <citation type="submission" date="2023-10" db="EMBL/GenBank/DDBJ databases">
        <authorList>
            <person name="Maclean D."/>
            <person name="Macfadyen A."/>
        </authorList>
    </citation>
    <scope>NUCLEOTIDE SEQUENCE [LARGE SCALE GENOMIC DNA]</scope>
</reference>
<dbReference type="InterPro" id="IPR021622">
    <property type="entry name" value="Afadin/alpha-actinin-bd"/>
</dbReference>
<evidence type="ECO:0000256" key="1">
    <source>
        <dbReference type="ARBA" id="ARBA00009291"/>
    </source>
</evidence>
<evidence type="ECO:0000313" key="6">
    <source>
        <dbReference type="Proteomes" id="UP001314263"/>
    </source>
</evidence>
<accession>A0AAV1IKF3</accession>